<comment type="caution">
    <text evidence="2">The sequence shown here is derived from an EMBL/GenBank/DDBJ whole genome shotgun (WGS) entry which is preliminary data.</text>
</comment>
<dbReference type="SUPFAM" id="SSF47459">
    <property type="entry name" value="HLH, helix-loop-helix DNA-binding domain"/>
    <property type="match status" value="1"/>
</dbReference>
<dbReference type="Proteomes" id="UP000198211">
    <property type="component" value="Unassembled WGS sequence"/>
</dbReference>
<evidence type="ECO:0000256" key="1">
    <source>
        <dbReference type="SAM" id="MobiDB-lite"/>
    </source>
</evidence>
<keyword evidence="3" id="KW-1185">Reference proteome</keyword>
<dbReference type="GO" id="GO:0046983">
    <property type="term" value="F:protein dimerization activity"/>
    <property type="evidence" value="ECO:0007669"/>
    <property type="project" value="InterPro"/>
</dbReference>
<gene>
    <name evidence="2" type="ORF">PHMEG_00018672</name>
</gene>
<protein>
    <recommendedName>
        <fullName evidence="4">BHLH domain-containing protein</fullName>
    </recommendedName>
</protein>
<dbReference type="AlphaFoldDB" id="A0A225VTH1"/>
<dbReference type="InterPro" id="IPR036638">
    <property type="entry name" value="HLH_DNA-bd_sf"/>
</dbReference>
<proteinExistence type="predicted"/>
<dbReference type="EMBL" id="NBNE01003041">
    <property type="protein sequence ID" value="OWZ08736.1"/>
    <property type="molecule type" value="Genomic_DNA"/>
</dbReference>
<evidence type="ECO:0008006" key="4">
    <source>
        <dbReference type="Google" id="ProtNLM"/>
    </source>
</evidence>
<dbReference type="OrthoDB" id="128811at2759"/>
<reference evidence="3" key="1">
    <citation type="submission" date="2017-03" db="EMBL/GenBank/DDBJ databases">
        <title>Phytopthora megakarya and P. palmivora, two closely related causual agents of cacao black pod achieved similar genome size and gene model numbers by different mechanisms.</title>
        <authorList>
            <person name="Ali S."/>
            <person name="Shao J."/>
            <person name="Larry D.J."/>
            <person name="Kronmiller B."/>
            <person name="Shen D."/>
            <person name="Strem M.D."/>
            <person name="Melnick R.L."/>
            <person name="Guiltinan M.J."/>
            <person name="Tyler B.M."/>
            <person name="Meinhardt L.W."/>
            <person name="Bailey B.A."/>
        </authorList>
    </citation>
    <scope>NUCLEOTIDE SEQUENCE [LARGE SCALE GENOMIC DNA]</scope>
    <source>
        <strain evidence="3">zdho120</strain>
    </source>
</reference>
<organism evidence="2 3">
    <name type="scientific">Phytophthora megakarya</name>
    <dbReference type="NCBI Taxonomy" id="4795"/>
    <lineage>
        <taxon>Eukaryota</taxon>
        <taxon>Sar</taxon>
        <taxon>Stramenopiles</taxon>
        <taxon>Oomycota</taxon>
        <taxon>Peronosporomycetes</taxon>
        <taxon>Peronosporales</taxon>
        <taxon>Peronosporaceae</taxon>
        <taxon>Phytophthora</taxon>
    </lineage>
</organism>
<sequence length="156" mass="18021">MVTTDRSTDSISPKVANLLSAWNLDDDISLGGSQLENQYRKYSDERGFRKKSREKLRRQELNQKVKSRISFLNLQFDVLVDVLGFTNRVRKHVILQEAVSTIEILKWERNKLFMDRERLQQEVNTLVTFQQESAANGNSLIPLPNRPSLDGDPSVM</sequence>
<feature type="region of interest" description="Disordered" evidence="1">
    <location>
        <begin position="137"/>
        <end position="156"/>
    </location>
</feature>
<accession>A0A225VTH1</accession>
<evidence type="ECO:0000313" key="3">
    <source>
        <dbReference type="Proteomes" id="UP000198211"/>
    </source>
</evidence>
<name>A0A225VTH1_9STRA</name>
<evidence type="ECO:0000313" key="2">
    <source>
        <dbReference type="EMBL" id="OWZ08736.1"/>
    </source>
</evidence>